<gene>
    <name evidence="1" type="ORF">N0B31_18625</name>
</gene>
<accession>A0A9E7R264</accession>
<evidence type="ECO:0000313" key="1">
    <source>
        <dbReference type="EMBL" id="UWM54118.1"/>
    </source>
</evidence>
<proteinExistence type="predicted"/>
<dbReference type="KEGG" id="ssai:N0B31_18625"/>
<organism evidence="1 2">
    <name type="scientific">Salinirubellus salinus</name>
    <dbReference type="NCBI Taxonomy" id="1364945"/>
    <lineage>
        <taxon>Archaea</taxon>
        <taxon>Methanobacteriati</taxon>
        <taxon>Methanobacteriota</taxon>
        <taxon>Stenosarchaea group</taxon>
        <taxon>Halobacteria</taxon>
        <taxon>Halobacteriales</taxon>
        <taxon>Natronomonadaceae</taxon>
        <taxon>Salinirubellus</taxon>
    </lineage>
</organism>
<reference evidence="1" key="1">
    <citation type="submission" date="2022-09" db="EMBL/GenBank/DDBJ databases">
        <title>Diverse halophilic archaea isolated from saline environments.</title>
        <authorList>
            <person name="Cui H.-L."/>
        </authorList>
    </citation>
    <scope>NUCLEOTIDE SEQUENCE</scope>
    <source>
        <strain evidence="1">ZS-35-S2</strain>
    </source>
</reference>
<protein>
    <submittedName>
        <fullName evidence="1">Uncharacterized protein</fullName>
    </submittedName>
</protein>
<name>A0A9E7R264_9EURY</name>
<dbReference type="GeneID" id="74944481"/>
<dbReference type="RefSeq" id="WP_260593112.1">
    <property type="nucleotide sequence ID" value="NZ_CP104003.1"/>
</dbReference>
<dbReference type="Proteomes" id="UP001057580">
    <property type="component" value="Chromosome"/>
</dbReference>
<evidence type="ECO:0000313" key="2">
    <source>
        <dbReference type="Proteomes" id="UP001057580"/>
    </source>
</evidence>
<dbReference type="AlphaFoldDB" id="A0A9E7R264"/>
<sequence>MSDEIDALEKMAEAWVFMAKAETRLAEAGKATDNDYTHQNLVSMHKDMKQSGLNLRKALENSHKGEKLLEEASAEIAEWDDMEMSDDE</sequence>
<dbReference type="EMBL" id="CP104003">
    <property type="protein sequence ID" value="UWM54118.1"/>
    <property type="molecule type" value="Genomic_DNA"/>
</dbReference>
<keyword evidence="2" id="KW-1185">Reference proteome</keyword>